<dbReference type="EMBL" id="JASCZI010241805">
    <property type="protein sequence ID" value="MED6207155.1"/>
    <property type="molecule type" value="Genomic_DNA"/>
</dbReference>
<evidence type="ECO:0000313" key="2">
    <source>
        <dbReference type="EMBL" id="MED6207155.1"/>
    </source>
</evidence>
<dbReference type="Proteomes" id="UP001341840">
    <property type="component" value="Unassembled WGS sequence"/>
</dbReference>
<feature type="compositionally biased region" description="Basic and acidic residues" evidence="1">
    <location>
        <begin position="1"/>
        <end position="11"/>
    </location>
</feature>
<evidence type="ECO:0000256" key="1">
    <source>
        <dbReference type="SAM" id="MobiDB-lite"/>
    </source>
</evidence>
<feature type="region of interest" description="Disordered" evidence="1">
    <location>
        <begin position="1"/>
        <end position="43"/>
    </location>
</feature>
<sequence length="101" mass="11188">MSTWLKRDTPRSKGGSTNSPPVTLESYWTKRDPQPHQAQQAHQGHISVTFWLAQNVTLASPKRDSNVTPQQASKLKPSLSKVTFGPSFRLGPNMTFLSQGP</sequence>
<proteinExistence type="predicted"/>
<comment type="caution">
    <text evidence="2">The sequence shown here is derived from an EMBL/GenBank/DDBJ whole genome shotgun (WGS) entry which is preliminary data.</text>
</comment>
<accession>A0ABU6YCU2</accession>
<name>A0ABU6YCU2_9FABA</name>
<keyword evidence="3" id="KW-1185">Reference proteome</keyword>
<protein>
    <submittedName>
        <fullName evidence="2">Uncharacterized protein</fullName>
    </submittedName>
</protein>
<organism evidence="2 3">
    <name type="scientific">Stylosanthes scabra</name>
    <dbReference type="NCBI Taxonomy" id="79078"/>
    <lineage>
        <taxon>Eukaryota</taxon>
        <taxon>Viridiplantae</taxon>
        <taxon>Streptophyta</taxon>
        <taxon>Embryophyta</taxon>
        <taxon>Tracheophyta</taxon>
        <taxon>Spermatophyta</taxon>
        <taxon>Magnoliopsida</taxon>
        <taxon>eudicotyledons</taxon>
        <taxon>Gunneridae</taxon>
        <taxon>Pentapetalae</taxon>
        <taxon>rosids</taxon>
        <taxon>fabids</taxon>
        <taxon>Fabales</taxon>
        <taxon>Fabaceae</taxon>
        <taxon>Papilionoideae</taxon>
        <taxon>50 kb inversion clade</taxon>
        <taxon>dalbergioids sensu lato</taxon>
        <taxon>Dalbergieae</taxon>
        <taxon>Pterocarpus clade</taxon>
        <taxon>Stylosanthes</taxon>
    </lineage>
</organism>
<gene>
    <name evidence="2" type="ORF">PIB30_033255</name>
</gene>
<reference evidence="2 3" key="1">
    <citation type="journal article" date="2023" name="Plants (Basel)">
        <title>Bridging the Gap: Combining Genomics and Transcriptomics Approaches to Understand Stylosanthes scabra, an Orphan Legume from the Brazilian Caatinga.</title>
        <authorList>
            <person name="Ferreira-Neto J.R.C."/>
            <person name="da Silva M.D."/>
            <person name="Binneck E."/>
            <person name="de Melo N.F."/>
            <person name="da Silva R.H."/>
            <person name="de Melo A.L.T.M."/>
            <person name="Pandolfi V."/>
            <person name="Bustamante F.O."/>
            <person name="Brasileiro-Vidal A.C."/>
            <person name="Benko-Iseppon A.M."/>
        </authorList>
    </citation>
    <scope>NUCLEOTIDE SEQUENCE [LARGE SCALE GENOMIC DNA]</scope>
    <source>
        <tissue evidence="2">Leaves</tissue>
    </source>
</reference>
<evidence type="ECO:0000313" key="3">
    <source>
        <dbReference type="Proteomes" id="UP001341840"/>
    </source>
</evidence>